<organism evidence="2 3">
    <name type="scientific">Toxocara canis</name>
    <name type="common">Canine roundworm</name>
    <dbReference type="NCBI Taxonomy" id="6265"/>
    <lineage>
        <taxon>Eukaryota</taxon>
        <taxon>Metazoa</taxon>
        <taxon>Ecdysozoa</taxon>
        <taxon>Nematoda</taxon>
        <taxon>Chromadorea</taxon>
        <taxon>Rhabditida</taxon>
        <taxon>Spirurina</taxon>
        <taxon>Ascaridomorpha</taxon>
        <taxon>Ascaridoidea</taxon>
        <taxon>Toxocaridae</taxon>
        <taxon>Toxocara</taxon>
    </lineage>
</organism>
<name>A0A183UBV7_TOXCA</name>
<evidence type="ECO:0000313" key="1">
    <source>
        <dbReference type="EMBL" id="VDM37248.1"/>
    </source>
</evidence>
<evidence type="ECO:0000313" key="2">
    <source>
        <dbReference type="Proteomes" id="UP000050794"/>
    </source>
</evidence>
<reference evidence="1 2" key="2">
    <citation type="submission" date="2018-11" db="EMBL/GenBank/DDBJ databases">
        <authorList>
            <consortium name="Pathogen Informatics"/>
        </authorList>
    </citation>
    <scope>NUCLEOTIDE SEQUENCE [LARGE SCALE GENOMIC DNA]</scope>
</reference>
<dbReference type="WBParaSite" id="TCNE_0000597701-mRNA-1">
    <property type="protein sequence ID" value="TCNE_0000597701-mRNA-1"/>
    <property type="gene ID" value="TCNE_0000597701"/>
</dbReference>
<reference evidence="3" key="1">
    <citation type="submission" date="2016-06" db="UniProtKB">
        <authorList>
            <consortium name="WormBaseParasite"/>
        </authorList>
    </citation>
    <scope>IDENTIFICATION</scope>
</reference>
<gene>
    <name evidence="1" type="ORF">TCNE_LOCUS5977</name>
</gene>
<accession>A0A183UBV7</accession>
<protein>
    <submittedName>
        <fullName evidence="1 3">Uncharacterized protein</fullName>
    </submittedName>
</protein>
<dbReference type="EMBL" id="UYWY01019418">
    <property type="protein sequence ID" value="VDM37248.1"/>
    <property type="molecule type" value="Genomic_DNA"/>
</dbReference>
<evidence type="ECO:0000313" key="3">
    <source>
        <dbReference type="WBParaSite" id="TCNE_0000597701-mRNA-1"/>
    </source>
</evidence>
<keyword evidence="2" id="KW-1185">Reference proteome</keyword>
<dbReference type="AlphaFoldDB" id="A0A183UBV7"/>
<sequence>MDAPVGCTRIIKAPQQTADFLGVRSCDRSTDHDDSCISAETHEKEQQAAARWKHMNDICHVRDCVNGERFQKLYE</sequence>
<proteinExistence type="predicted"/>
<dbReference type="Proteomes" id="UP000050794">
    <property type="component" value="Unassembled WGS sequence"/>
</dbReference>